<gene>
    <name evidence="7" type="ORF">AVO45_05765</name>
</gene>
<evidence type="ECO:0000259" key="6">
    <source>
        <dbReference type="PROSITE" id="PS50977"/>
    </source>
</evidence>
<dbReference type="OrthoDB" id="7336460at2"/>
<dbReference type="InterPro" id="IPR023772">
    <property type="entry name" value="DNA-bd_HTH_TetR-type_CS"/>
</dbReference>
<dbReference type="STRING" id="1685379.AVO45_05765"/>
<proteinExistence type="predicted"/>
<sequence length="223" mass="24798">MNRSIPSDEQPKAREISKERHRKKLLEAAAEAVFRYGVRGATINKIQEISGLSRGMINLHFQSKENLLQAVAERLARDYTENWRNAARSTDSDPAARLKSIIAADFAPEVLNARNMAIWFAFRAESKSHPEYRPFIDTRESEFRESLLQCCRALADTDGSACVDANVATSALTAILEGMWTDFHLNPDSFDREEALATCLKVAQCLFPGHSASLAGPDPTKAN</sequence>
<dbReference type="GO" id="GO:0003700">
    <property type="term" value="F:DNA-binding transcription factor activity"/>
    <property type="evidence" value="ECO:0007669"/>
    <property type="project" value="TreeGrafter"/>
</dbReference>
<dbReference type="Proteomes" id="UP000053791">
    <property type="component" value="Unassembled WGS sequence"/>
</dbReference>
<dbReference type="PANTHER" id="PTHR30055">
    <property type="entry name" value="HTH-TYPE TRANSCRIPTIONAL REGULATOR RUTR"/>
    <property type="match status" value="1"/>
</dbReference>
<dbReference type="InterPro" id="IPR001647">
    <property type="entry name" value="HTH_TetR"/>
</dbReference>
<evidence type="ECO:0000256" key="4">
    <source>
        <dbReference type="ARBA" id="ARBA00023163"/>
    </source>
</evidence>
<accession>A0A0X3TXS2</accession>
<dbReference type="RefSeq" id="WP_068345924.1">
    <property type="nucleotide sequence ID" value="NZ_LQBQ01000012.1"/>
</dbReference>
<dbReference type="Pfam" id="PF13977">
    <property type="entry name" value="TetR_C_6"/>
    <property type="match status" value="1"/>
</dbReference>
<dbReference type="InterPro" id="IPR050109">
    <property type="entry name" value="HTH-type_TetR-like_transc_reg"/>
</dbReference>
<dbReference type="EMBL" id="LQBQ01000012">
    <property type="protein sequence ID" value="KUJ80553.1"/>
    <property type="molecule type" value="Genomic_DNA"/>
</dbReference>
<feature type="domain" description="HTH tetR-type" evidence="6">
    <location>
        <begin position="19"/>
        <end position="79"/>
    </location>
</feature>
<dbReference type="PRINTS" id="PR00455">
    <property type="entry name" value="HTHTETR"/>
</dbReference>
<evidence type="ECO:0000256" key="1">
    <source>
        <dbReference type="ARBA" id="ARBA00022491"/>
    </source>
</evidence>
<dbReference type="InterPro" id="IPR039538">
    <property type="entry name" value="BetI_C"/>
</dbReference>
<dbReference type="PROSITE" id="PS01081">
    <property type="entry name" value="HTH_TETR_1"/>
    <property type="match status" value="1"/>
</dbReference>
<dbReference type="SUPFAM" id="SSF46689">
    <property type="entry name" value="Homeodomain-like"/>
    <property type="match status" value="1"/>
</dbReference>
<dbReference type="PROSITE" id="PS50977">
    <property type="entry name" value="HTH_TETR_2"/>
    <property type="match status" value="1"/>
</dbReference>
<keyword evidence="2" id="KW-0805">Transcription regulation</keyword>
<reference evidence="7 8" key="1">
    <citation type="submission" date="2015-12" db="EMBL/GenBank/DDBJ databases">
        <authorList>
            <person name="Shamseldin A."/>
            <person name="Moawad H."/>
            <person name="Abd El-Rahim W.M."/>
            <person name="Sadowsky M.J."/>
        </authorList>
    </citation>
    <scope>NUCLEOTIDE SEQUENCE [LARGE SCALE GENOMIC DNA]</scope>
    <source>
        <strain evidence="7 8">ZGT118</strain>
    </source>
</reference>
<keyword evidence="1" id="KW-0678">Repressor</keyword>
<comment type="caution">
    <text evidence="7">The sequence shown here is derived from an EMBL/GenBank/DDBJ whole genome shotgun (WGS) entry which is preliminary data.</text>
</comment>
<organism evidence="7 8">
    <name type="scientific">Ruegeria marisrubri</name>
    <dbReference type="NCBI Taxonomy" id="1685379"/>
    <lineage>
        <taxon>Bacteria</taxon>
        <taxon>Pseudomonadati</taxon>
        <taxon>Pseudomonadota</taxon>
        <taxon>Alphaproteobacteria</taxon>
        <taxon>Rhodobacterales</taxon>
        <taxon>Roseobacteraceae</taxon>
        <taxon>Ruegeria</taxon>
    </lineage>
</organism>
<evidence type="ECO:0000313" key="7">
    <source>
        <dbReference type="EMBL" id="KUJ80553.1"/>
    </source>
</evidence>
<dbReference type="GO" id="GO:0000976">
    <property type="term" value="F:transcription cis-regulatory region binding"/>
    <property type="evidence" value="ECO:0007669"/>
    <property type="project" value="TreeGrafter"/>
</dbReference>
<protein>
    <recommendedName>
        <fullName evidence="6">HTH tetR-type domain-containing protein</fullName>
    </recommendedName>
</protein>
<keyword evidence="4" id="KW-0804">Transcription</keyword>
<dbReference type="Pfam" id="PF00440">
    <property type="entry name" value="TetR_N"/>
    <property type="match status" value="1"/>
</dbReference>
<dbReference type="AlphaFoldDB" id="A0A0X3TXS2"/>
<dbReference type="InterPro" id="IPR036271">
    <property type="entry name" value="Tet_transcr_reg_TetR-rel_C_sf"/>
</dbReference>
<evidence type="ECO:0000313" key="8">
    <source>
        <dbReference type="Proteomes" id="UP000053791"/>
    </source>
</evidence>
<evidence type="ECO:0000256" key="5">
    <source>
        <dbReference type="PROSITE-ProRule" id="PRU00335"/>
    </source>
</evidence>
<dbReference type="InterPro" id="IPR009057">
    <property type="entry name" value="Homeodomain-like_sf"/>
</dbReference>
<keyword evidence="8" id="KW-1185">Reference proteome</keyword>
<keyword evidence="3 5" id="KW-0238">DNA-binding</keyword>
<dbReference type="SUPFAM" id="SSF48498">
    <property type="entry name" value="Tetracyclin repressor-like, C-terminal domain"/>
    <property type="match status" value="1"/>
</dbReference>
<name>A0A0X3TXS2_9RHOB</name>
<evidence type="ECO:0000256" key="3">
    <source>
        <dbReference type="ARBA" id="ARBA00023125"/>
    </source>
</evidence>
<dbReference type="PANTHER" id="PTHR30055:SF234">
    <property type="entry name" value="HTH-TYPE TRANSCRIPTIONAL REGULATOR BETI"/>
    <property type="match status" value="1"/>
</dbReference>
<dbReference type="Gene3D" id="1.10.357.10">
    <property type="entry name" value="Tetracycline Repressor, domain 2"/>
    <property type="match status" value="1"/>
</dbReference>
<evidence type="ECO:0000256" key="2">
    <source>
        <dbReference type="ARBA" id="ARBA00023015"/>
    </source>
</evidence>
<feature type="DNA-binding region" description="H-T-H motif" evidence="5">
    <location>
        <begin position="42"/>
        <end position="61"/>
    </location>
</feature>